<dbReference type="EMBL" id="RCSS01000132">
    <property type="protein sequence ID" value="RVD92844.1"/>
    <property type="molecule type" value="Genomic_DNA"/>
</dbReference>
<organism evidence="1 2">
    <name type="scientific">Tubulinosema ratisbonensis</name>
    <dbReference type="NCBI Taxonomy" id="291195"/>
    <lineage>
        <taxon>Eukaryota</taxon>
        <taxon>Fungi</taxon>
        <taxon>Fungi incertae sedis</taxon>
        <taxon>Microsporidia</taxon>
        <taxon>Tubulinosematoidea</taxon>
        <taxon>Tubulinosematidae</taxon>
        <taxon>Tubulinosema</taxon>
    </lineage>
</organism>
<protein>
    <submittedName>
        <fullName evidence="1">Uncharacterized protein</fullName>
    </submittedName>
</protein>
<reference evidence="1 2" key="1">
    <citation type="submission" date="2018-10" db="EMBL/GenBank/DDBJ databases">
        <title>Draft genome sequence of the microsporidian Tubulinosema ratisbonensis.</title>
        <authorList>
            <person name="Polonais V."/>
            <person name="Peyretaillade E."/>
            <person name="Niehus S."/>
            <person name="Wawrzyniak I."/>
            <person name="Franchet A."/>
            <person name="Gaspin C."/>
            <person name="Reichstadt M."/>
            <person name="Belser C."/>
            <person name="Labadie K."/>
            <person name="Delbac F."/>
            <person name="Ferrandon D."/>
        </authorList>
    </citation>
    <scope>NUCLEOTIDE SEQUENCE [LARGE SCALE GENOMIC DNA]</scope>
    <source>
        <strain evidence="1 2">Franzen</strain>
    </source>
</reference>
<dbReference type="OrthoDB" id="2190014at2759"/>
<dbReference type="VEuPathDB" id="MicrosporidiaDB:TUBRATIS_006210"/>
<evidence type="ECO:0000313" key="2">
    <source>
        <dbReference type="Proteomes" id="UP000282876"/>
    </source>
</evidence>
<evidence type="ECO:0000313" key="1">
    <source>
        <dbReference type="EMBL" id="RVD92844.1"/>
    </source>
</evidence>
<comment type="caution">
    <text evidence="1">The sequence shown here is derived from an EMBL/GenBank/DDBJ whole genome shotgun (WGS) entry which is preliminary data.</text>
</comment>
<dbReference type="AlphaFoldDB" id="A0A437ANT7"/>
<sequence>MFNFETNVIKEAKSSCLLEEKDCTVIGSLFLDQKRETEEFLEIKIKQISTDTPFTLLENILKDSFYSIFSGKIIKTKLKLNILIFSNQCLFSSVVNCASICLLQSGYFFNDWLIGLEYFDGNFIYKCISNELIYFNGKNFVHEDEFYKKIEESKGKIKEKLI</sequence>
<proteinExistence type="predicted"/>
<gene>
    <name evidence="1" type="ORF">TUBRATIS_006210</name>
</gene>
<accession>A0A437ANT7</accession>
<keyword evidence="2" id="KW-1185">Reference proteome</keyword>
<name>A0A437ANT7_9MICR</name>
<dbReference type="Proteomes" id="UP000282876">
    <property type="component" value="Unassembled WGS sequence"/>
</dbReference>